<dbReference type="AlphaFoldDB" id="A0A165LM15"/>
<evidence type="ECO:0000313" key="2">
    <source>
        <dbReference type="Proteomes" id="UP000076727"/>
    </source>
</evidence>
<protein>
    <submittedName>
        <fullName evidence="1">Uncharacterized protein</fullName>
    </submittedName>
</protein>
<sequence>MPLCLCLCCSQHISSTSPLARILPSGPLSAFSQMGSLKLLQPLAIELYNRIIVKHPDCPYLLGTNVWSAPGVVRVSMFRQKRLGDFVVYRTPRDGDHIFGGYLPDDTGLWGDTDWSSSCTRRVRRRASRPGMQARSARWSTSGSVVTLKSSPVVGGAWCGPRRRDVRWVVGVDMSLRAQAYQAVRDKVLLGINGTTNMAHTAQDVLEVLQLEAVFLTKQFLRDHQVVWTFAEQLCAKIKPPLQFEWVFAGGCEDIGKC</sequence>
<name>A0A165LM15_9APHY</name>
<proteinExistence type="predicted"/>
<dbReference type="EMBL" id="KV429124">
    <property type="protein sequence ID" value="KZT64596.1"/>
    <property type="molecule type" value="Genomic_DNA"/>
</dbReference>
<dbReference type="Proteomes" id="UP000076727">
    <property type="component" value="Unassembled WGS sequence"/>
</dbReference>
<reference evidence="1 2" key="1">
    <citation type="journal article" date="2016" name="Mol. Biol. Evol.">
        <title>Comparative Genomics of Early-Diverging Mushroom-Forming Fungi Provides Insights into the Origins of Lignocellulose Decay Capabilities.</title>
        <authorList>
            <person name="Nagy L.G."/>
            <person name="Riley R."/>
            <person name="Tritt A."/>
            <person name="Adam C."/>
            <person name="Daum C."/>
            <person name="Floudas D."/>
            <person name="Sun H."/>
            <person name="Yadav J.S."/>
            <person name="Pangilinan J."/>
            <person name="Larsson K.H."/>
            <person name="Matsuura K."/>
            <person name="Barry K."/>
            <person name="Labutti K."/>
            <person name="Kuo R."/>
            <person name="Ohm R.A."/>
            <person name="Bhattacharya S.S."/>
            <person name="Shirouzu T."/>
            <person name="Yoshinaga Y."/>
            <person name="Martin F.M."/>
            <person name="Grigoriev I.V."/>
            <person name="Hibbett D.S."/>
        </authorList>
    </citation>
    <scope>NUCLEOTIDE SEQUENCE [LARGE SCALE GENOMIC DNA]</scope>
    <source>
        <strain evidence="1 2">L-15889</strain>
    </source>
</reference>
<evidence type="ECO:0000313" key="1">
    <source>
        <dbReference type="EMBL" id="KZT64596.1"/>
    </source>
</evidence>
<gene>
    <name evidence="1" type="ORF">DAEQUDRAFT_759843</name>
</gene>
<keyword evidence="2" id="KW-1185">Reference proteome</keyword>
<accession>A0A165LM15</accession>
<organism evidence="1 2">
    <name type="scientific">Daedalea quercina L-15889</name>
    <dbReference type="NCBI Taxonomy" id="1314783"/>
    <lineage>
        <taxon>Eukaryota</taxon>
        <taxon>Fungi</taxon>
        <taxon>Dikarya</taxon>
        <taxon>Basidiomycota</taxon>
        <taxon>Agaricomycotina</taxon>
        <taxon>Agaricomycetes</taxon>
        <taxon>Polyporales</taxon>
        <taxon>Fomitopsis</taxon>
    </lineage>
</organism>